<feature type="compositionally biased region" description="Low complexity" evidence="1">
    <location>
        <begin position="1"/>
        <end position="14"/>
    </location>
</feature>
<evidence type="ECO:0000313" key="4">
    <source>
        <dbReference type="Proteomes" id="UP001189429"/>
    </source>
</evidence>
<proteinExistence type="predicted"/>
<organism evidence="3 4">
    <name type="scientific">Prorocentrum cordatum</name>
    <dbReference type="NCBI Taxonomy" id="2364126"/>
    <lineage>
        <taxon>Eukaryota</taxon>
        <taxon>Sar</taxon>
        <taxon>Alveolata</taxon>
        <taxon>Dinophyceae</taxon>
        <taxon>Prorocentrales</taxon>
        <taxon>Prorocentraceae</taxon>
        <taxon>Prorocentrum</taxon>
    </lineage>
</organism>
<evidence type="ECO:0000313" key="3">
    <source>
        <dbReference type="EMBL" id="CAK0892223.1"/>
    </source>
</evidence>
<feature type="domain" description="Apple" evidence="2">
    <location>
        <begin position="333"/>
        <end position="375"/>
    </location>
</feature>
<reference evidence="3" key="1">
    <citation type="submission" date="2023-10" db="EMBL/GenBank/DDBJ databases">
        <authorList>
            <person name="Chen Y."/>
            <person name="Shah S."/>
            <person name="Dougan E. K."/>
            <person name="Thang M."/>
            <person name="Chan C."/>
        </authorList>
    </citation>
    <scope>NUCLEOTIDE SEQUENCE [LARGE SCALE GENOMIC DNA]</scope>
</reference>
<dbReference type="EMBL" id="CAUYUJ010019582">
    <property type="protein sequence ID" value="CAK0892223.1"/>
    <property type="molecule type" value="Genomic_DNA"/>
</dbReference>
<comment type="caution">
    <text evidence="3">The sequence shown here is derived from an EMBL/GenBank/DDBJ whole genome shotgun (WGS) entry which is preliminary data.</text>
</comment>
<keyword evidence="4" id="KW-1185">Reference proteome</keyword>
<accession>A0ABN9WZ36</accession>
<feature type="region of interest" description="Disordered" evidence="1">
    <location>
        <begin position="93"/>
        <end position="113"/>
    </location>
</feature>
<feature type="non-terminal residue" evidence="3">
    <location>
        <position position="633"/>
    </location>
</feature>
<sequence>MFGPAPGARPGPALRDARAEEVERRLSWLKQMEHDPSEVLADKPSETVDSTASIDEAARRCAADPKCVAVCRSTGAPPPQPQGEHLAEEADLGAGTAGDPHAAPWHGDGSAGHAVSGSETRFYHAPLERGFEEDGAGGAWQCLAVRGEEPGAAALGPAMRGCFQSLSGESHGLWNSSKILRNVVRVPGEGDLKLMLPLKSESKGSRMPAAVSPPQKEHAKDMVLGGRVMFAQDAEEAKVKCAEDNKCGAFCFHEQSRKLLLYGNLAKAQRHFGKGRQAWQHLLEPAARFWLRASAHGPPPQPPRELAYELLGQGACLGPGGNATSSYYAKHRPSKDSCEALCSKHSECLGYSWNPTEGLCTLNVSRQMTSPEGIKDFSWFGAANDDGTGAATDVGKADGTEGFECFKKGYKAPSKQAEEGAHAAAKAKDAADQAAAHDLGDGWACFVSPPACRAQASRAALAGRTGLRAQRAAEAKDYQVLAAALHRQPVQPEQPWGSALGVDFWGQAGCPVGARAQDGGSPPIPRPQQPAPRGAPRALPAHVGLLPRPLGEAGPWALAPLLQPALVLRGDRGRGREVVGRLHVCQVPGGPEGGTRGAVHMLESNGKVPGRGARGEDHLRGHGGAWCLQRRLR</sequence>
<dbReference type="Pfam" id="PF00024">
    <property type="entry name" value="PAN_1"/>
    <property type="match status" value="1"/>
</dbReference>
<feature type="region of interest" description="Disordered" evidence="1">
    <location>
        <begin position="1"/>
        <end position="21"/>
    </location>
</feature>
<evidence type="ECO:0000259" key="2">
    <source>
        <dbReference type="Pfam" id="PF00024"/>
    </source>
</evidence>
<dbReference type="Proteomes" id="UP001189429">
    <property type="component" value="Unassembled WGS sequence"/>
</dbReference>
<name>A0ABN9WZ36_9DINO</name>
<gene>
    <name evidence="3" type="ORF">PCOR1329_LOCUS71940</name>
</gene>
<dbReference type="InterPro" id="IPR003609">
    <property type="entry name" value="Pan_app"/>
</dbReference>
<feature type="region of interest" description="Disordered" evidence="1">
    <location>
        <begin position="511"/>
        <end position="539"/>
    </location>
</feature>
<protein>
    <recommendedName>
        <fullName evidence="2">Apple domain-containing protein</fullName>
    </recommendedName>
</protein>
<evidence type="ECO:0000256" key="1">
    <source>
        <dbReference type="SAM" id="MobiDB-lite"/>
    </source>
</evidence>
<dbReference type="Gene3D" id="3.50.4.10">
    <property type="entry name" value="Hepatocyte Growth Factor"/>
    <property type="match status" value="1"/>
</dbReference>